<gene>
    <name evidence="2" type="ORF">ARMSODRAFT_888001</name>
</gene>
<dbReference type="EMBL" id="KZ293433">
    <property type="protein sequence ID" value="PBK68261.1"/>
    <property type="molecule type" value="Genomic_DNA"/>
</dbReference>
<sequence length="216" mass="24549">MLLTLSIDSATLTTVTTPIHRLRFPLHLVHLARLPSDVEPFYGYVEMAVNALHLIHAAQQRVIPRITRHLNDSEQWDIIKSGSVFVFSVEESGIKRWTDGLLWPPSRIVGNFLVYCEISERASEQTSPSQSSIRYKPSSPNGTTGDHRTFKPNRLVKKTITVTIDGSDLHLISYYTTEDIRSGKLKKPSSHPDIMSLHMPPRLFHLTNFRVPLKVE</sequence>
<reference evidence="3" key="1">
    <citation type="journal article" date="2017" name="Nat. Ecol. Evol.">
        <title>Genome expansion and lineage-specific genetic innovations in the forest pathogenic fungi Armillaria.</title>
        <authorList>
            <person name="Sipos G."/>
            <person name="Prasanna A.N."/>
            <person name="Walter M.C."/>
            <person name="O'Connor E."/>
            <person name="Balint B."/>
            <person name="Krizsan K."/>
            <person name="Kiss B."/>
            <person name="Hess J."/>
            <person name="Varga T."/>
            <person name="Slot J."/>
            <person name="Riley R."/>
            <person name="Boka B."/>
            <person name="Rigling D."/>
            <person name="Barry K."/>
            <person name="Lee J."/>
            <person name="Mihaltcheva S."/>
            <person name="LaButti K."/>
            <person name="Lipzen A."/>
            <person name="Waldron R."/>
            <person name="Moloney N.M."/>
            <person name="Sperisen C."/>
            <person name="Kredics L."/>
            <person name="Vagvoelgyi C."/>
            <person name="Patrignani A."/>
            <person name="Fitzpatrick D."/>
            <person name="Nagy I."/>
            <person name="Doyle S."/>
            <person name="Anderson J.B."/>
            <person name="Grigoriev I.V."/>
            <person name="Gueldener U."/>
            <person name="Muensterkoetter M."/>
            <person name="Nagy L.G."/>
        </authorList>
    </citation>
    <scope>NUCLEOTIDE SEQUENCE [LARGE SCALE GENOMIC DNA]</scope>
    <source>
        <strain evidence="3">28-4</strain>
    </source>
</reference>
<dbReference type="PANTHER" id="PTHR28027:SF2">
    <property type="entry name" value="TRANSCRIPTIONAL REGULATOR MIT1"/>
    <property type="match status" value="1"/>
</dbReference>
<name>A0A2H3BBL2_9AGAR</name>
<dbReference type="GO" id="GO:0003677">
    <property type="term" value="F:DNA binding"/>
    <property type="evidence" value="ECO:0007669"/>
    <property type="project" value="TreeGrafter"/>
</dbReference>
<proteinExistence type="predicted"/>
<protein>
    <recommendedName>
        <fullName evidence="4">Gti1/Pac2 family-domain-containing protein</fullName>
    </recommendedName>
</protein>
<dbReference type="Pfam" id="PF09729">
    <property type="entry name" value="Gti1_Pac2"/>
    <property type="match status" value="1"/>
</dbReference>
<keyword evidence="3" id="KW-1185">Reference proteome</keyword>
<dbReference type="InterPro" id="IPR018608">
    <property type="entry name" value="Gti1/Pac2"/>
</dbReference>
<feature type="non-terminal residue" evidence="2">
    <location>
        <position position="216"/>
    </location>
</feature>
<evidence type="ECO:0000256" key="1">
    <source>
        <dbReference type="SAM" id="MobiDB-lite"/>
    </source>
</evidence>
<feature type="compositionally biased region" description="Polar residues" evidence="1">
    <location>
        <begin position="125"/>
        <end position="144"/>
    </location>
</feature>
<feature type="region of interest" description="Disordered" evidence="1">
    <location>
        <begin position="125"/>
        <end position="150"/>
    </location>
</feature>
<dbReference type="AlphaFoldDB" id="A0A2H3BBL2"/>
<dbReference type="Proteomes" id="UP000218334">
    <property type="component" value="Unassembled WGS sequence"/>
</dbReference>
<evidence type="ECO:0008006" key="4">
    <source>
        <dbReference type="Google" id="ProtNLM"/>
    </source>
</evidence>
<dbReference type="PANTHER" id="PTHR28027">
    <property type="entry name" value="TRANSCRIPTIONAL REGULATOR MIT1"/>
    <property type="match status" value="1"/>
</dbReference>
<evidence type="ECO:0000313" key="3">
    <source>
        <dbReference type="Proteomes" id="UP000218334"/>
    </source>
</evidence>
<evidence type="ECO:0000313" key="2">
    <source>
        <dbReference type="EMBL" id="PBK68261.1"/>
    </source>
</evidence>
<accession>A0A2H3BBL2</accession>
<organism evidence="2 3">
    <name type="scientific">Armillaria solidipes</name>
    <dbReference type="NCBI Taxonomy" id="1076256"/>
    <lineage>
        <taxon>Eukaryota</taxon>
        <taxon>Fungi</taxon>
        <taxon>Dikarya</taxon>
        <taxon>Basidiomycota</taxon>
        <taxon>Agaricomycotina</taxon>
        <taxon>Agaricomycetes</taxon>
        <taxon>Agaricomycetidae</taxon>
        <taxon>Agaricales</taxon>
        <taxon>Marasmiineae</taxon>
        <taxon>Physalacriaceae</taxon>
        <taxon>Armillaria</taxon>
    </lineage>
</organism>